<dbReference type="Proteomes" id="UP001183682">
    <property type="component" value="Unassembled WGS sequence"/>
</dbReference>
<protein>
    <recommendedName>
        <fullName evidence="4">DUF5067 domain-containing protein</fullName>
    </recommendedName>
</protein>
<accession>A0AAE4HRK0</accession>
<comment type="caution">
    <text evidence="2">The sequence shown here is derived from an EMBL/GenBank/DDBJ whole genome shotgun (WGS) entry which is preliminary data.</text>
</comment>
<dbReference type="AlphaFoldDB" id="A0AAE4HRK0"/>
<feature type="chain" id="PRO_5041919922" description="DUF5067 domain-containing protein" evidence="1">
    <location>
        <begin position="22"/>
        <end position="193"/>
    </location>
</feature>
<evidence type="ECO:0000313" key="3">
    <source>
        <dbReference type="Proteomes" id="UP001183682"/>
    </source>
</evidence>
<sequence length="193" mass="21502">MKKVILSLSFCFSLLFISACGSENSSSANTLNDHNAASETSLTEDSSVVDQSVLDIYDDNEDWSLGKMDIPGLINASSGNQEKAIEDANMVINLSLFKYFIIDSNKDKIELTAEGDNKDFYSIMFTIMSVPDKKTMETLSNNFEELVSRNPINPDIDLYTLTALYSSDSEEEDTTPVVISYQLNENNKVEKID</sequence>
<keyword evidence="1" id="KW-0732">Signal</keyword>
<feature type="signal peptide" evidence="1">
    <location>
        <begin position="1"/>
        <end position="21"/>
    </location>
</feature>
<reference evidence="2" key="1">
    <citation type="submission" date="2023-03" db="EMBL/GenBank/DDBJ databases">
        <authorList>
            <person name="Shen W."/>
            <person name="Cai J."/>
        </authorList>
    </citation>
    <scope>NUCLEOTIDE SEQUENCE</scope>
    <source>
        <strain evidence="2">K69-2</strain>
    </source>
</reference>
<evidence type="ECO:0008006" key="4">
    <source>
        <dbReference type="Google" id="ProtNLM"/>
    </source>
</evidence>
<gene>
    <name evidence="2" type="ORF">P7E30_05040</name>
</gene>
<evidence type="ECO:0000256" key="1">
    <source>
        <dbReference type="SAM" id="SignalP"/>
    </source>
</evidence>
<dbReference type="PROSITE" id="PS51257">
    <property type="entry name" value="PROKAR_LIPOPROTEIN"/>
    <property type="match status" value="1"/>
</dbReference>
<name>A0AAE4HRK0_ENTGA</name>
<proteinExistence type="predicted"/>
<organism evidence="2 3">
    <name type="scientific">Enterococcus gallinarum</name>
    <dbReference type="NCBI Taxonomy" id="1353"/>
    <lineage>
        <taxon>Bacteria</taxon>
        <taxon>Bacillati</taxon>
        <taxon>Bacillota</taxon>
        <taxon>Bacilli</taxon>
        <taxon>Lactobacillales</taxon>
        <taxon>Enterococcaceae</taxon>
        <taxon>Enterococcus</taxon>
    </lineage>
</organism>
<dbReference type="RefSeq" id="WP_231475499.1">
    <property type="nucleotide sequence ID" value="NZ_JADMFT010000001.1"/>
</dbReference>
<dbReference type="EMBL" id="JARPZN010000002">
    <property type="protein sequence ID" value="MDT2689579.1"/>
    <property type="molecule type" value="Genomic_DNA"/>
</dbReference>
<evidence type="ECO:0000313" key="2">
    <source>
        <dbReference type="EMBL" id="MDT2689579.1"/>
    </source>
</evidence>